<evidence type="ECO:0000313" key="2">
    <source>
        <dbReference type="EMBL" id="KAJ9160659.1"/>
    </source>
</evidence>
<organism evidence="2 3">
    <name type="scientific">Coniochaeta hoffmannii</name>
    <dbReference type="NCBI Taxonomy" id="91930"/>
    <lineage>
        <taxon>Eukaryota</taxon>
        <taxon>Fungi</taxon>
        <taxon>Dikarya</taxon>
        <taxon>Ascomycota</taxon>
        <taxon>Pezizomycotina</taxon>
        <taxon>Sordariomycetes</taxon>
        <taxon>Sordariomycetidae</taxon>
        <taxon>Coniochaetales</taxon>
        <taxon>Coniochaetaceae</taxon>
        <taxon>Coniochaeta</taxon>
    </lineage>
</organism>
<gene>
    <name evidence="2" type="ORF">NKR19_g2996</name>
</gene>
<dbReference type="EMBL" id="JANBVN010000032">
    <property type="protein sequence ID" value="KAJ9160659.1"/>
    <property type="molecule type" value="Genomic_DNA"/>
</dbReference>
<evidence type="ECO:0008006" key="4">
    <source>
        <dbReference type="Google" id="ProtNLM"/>
    </source>
</evidence>
<dbReference type="InterPro" id="IPR011333">
    <property type="entry name" value="SKP1/BTB/POZ_sf"/>
</dbReference>
<feature type="region of interest" description="Disordered" evidence="1">
    <location>
        <begin position="81"/>
        <end position="102"/>
    </location>
</feature>
<dbReference type="Gene3D" id="3.30.710.10">
    <property type="entry name" value="Potassium Channel Kv1.1, Chain A"/>
    <property type="match status" value="1"/>
</dbReference>
<accession>A0AA38RXV8</accession>
<evidence type="ECO:0000313" key="3">
    <source>
        <dbReference type="Proteomes" id="UP001174691"/>
    </source>
</evidence>
<sequence length="102" mass="11042">MDSDVSDNEPTAMEVIDSEGDVIMVVGAKKREMLVNSNCLRLASNVFRNMLGPNWSEGQGVSKDDPPRVALEEDDPQAMKTIFYTPSPEGPSPQEAYGPGSP</sequence>
<reference evidence="2" key="1">
    <citation type="submission" date="2022-07" db="EMBL/GenBank/DDBJ databases">
        <title>Fungi with potential for degradation of polypropylene.</title>
        <authorList>
            <person name="Gostincar C."/>
        </authorList>
    </citation>
    <scope>NUCLEOTIDE SEQUENCE</scope>
    <source>
        <strain evidence="2">EXF-13287</strain>
    </source>
</reference>
<keyword evidence="3" id="KW-1185">Reference proteome</keyword>
<proteinExistence type="predicted"/>
<comment type="caution">
    <text evidence="2">The sequence shown here is derived from an EMBL/GenBank/DDBJ whole genome shotgun (WGS) entry which is preliminary data.</text>
</comment>
<dbReference type="Proteomes" id="UP001174691">
    <property type="component" value="Unassembled WGS sequence"/>
</dbReference>
<evidence type="ECO:0000256" key="1">
    <source>
        <dbReference type="SAM" id="MobiDB-lite"/>
    </source>
</evidence>
<dbReference type="AlphaFoldDB" id="A0AA38RXV8"/>
<name>A0AA38RXV8_9PEZI</name>
<protein>
    <recommendedName>
        <fullName evidence="4">BTB domain-containing protein</fullName>
    </recommendedName>
</protein>